<proteinExistence type="predicted"/>
<dbReference type="InterPro" id="IPR011042">
    <property type="entry name" value="6-blade_b-propeller_TolB-like"/>
</dbReference>
<organism evidence="1">
    <name type="scientific">marine metagenome</name>
    <dbReference type="NCBI Taxonomy" id="408172"/>
    <lineage>
        <taxon>unclassified sequences</taxon>
        <taxon>metagenomes</taxon>
        <taxon>ecological metagenomes</taxon>
    </lineage>
</organism>
<feature type="non-terminal residue" evidence="1">
    <location>
        <position position="124"/>
    </location>
</feature>
<dbReference type="EMBL" id="UINC01006627">
    <property type="protein sequence ID" value="SVA28679.1"/>
    <property type="molecule type" value="Genomic_DNA"/>
</dbReference>
<dbReference type="AlphaFoldDB" id="A0A381UKL7"/>
<evidence type="ECO:0008006" key="2">
    <source>
        <dbReference type="Google" id="ProtNLM"/>
    </source>
</evidence>
<accession>A0A381UKL7</accession>
<name>A0A381UKL7_9ZZZZ</name>
<evidence type="ECO:0000313" key="1">
    <source>
        <dbReference type="EMBL" id="SVA28679.1"/>
    </source>
</evidence>
<sequence>MFSIEKDIFTIARDKMSVTVGTGNFKYEAVDSWPMLPGGATLIETPGVAVDSQDEIYTFSRNTEHPVMVFNRDGNFLRGFGTGIFSNRTHGILIGPDDTVYCADDGIHTITKFTREGELLMTIG</sequence>
<dbReference type="Gene3D" id="2.120.10.30">
    <property type="entry name" value="TolB, C-terminal domain"/>
    <property type="match status" value="1"/>
</dbReference>
<protein>
    <recommendedName>
        <fullName evidence="2">6-bladed beta-propeller</fullName>
    </recommendedName>
</protein>
<dbReference type="SUPFAM" id="SSF101898">
    <property type="entry name" value="NHL repeat"/>
    <property type="match status" value="1"/>
</dbReference>
<gene>
    <name evidence="1" type="ORF">METZ01_LOCUS81533</name>
</gene>
<reference evidence="1" key="1">
    <citation type="submission" date="2018-05" db="EMBL/GenBank/DDBJ databases">
        <authorList>
            <person name="Lanie J.A."/>
            <person name="Ng W.-L."/>
            <person name="Kazmierczak K.M."/>
            <person name="Andrzejewski T.M."/>
            <person name="Davidsen T.M."/>
            <person name="Wayne K.J."/>
            <person name="Tettelin H."/>
            <person name="Glass J.I."/>
            <person name="Rusch D."/>
            <person name="Podicherti R."/>
            <person name="Tsui H.-C.T."/>
            <person name="Winkler M.E."/>
        </authorList>
    </citation>
    <scope>NUCLEOTIDE SEQUENCE</scope>
</reference>